<evidence type="ECO:0000256" key="2">
    <source>
        <dbReference type="ARBA" id="ARBA00023125"/>
    </source>
</evidence>
<dbReference type="CDD" id="cd07377">
    <property type="entry name" value="WHTH_GntR"/>
    <property type="match status" value="1"/>
</dbReference>
<dbReference type="InterPro" id="IPR011711">
    <property type="entry name" value="GntR_C"/>
</dbReference>
<evidence type="ECO:0000313" key="6">
    <source>
        <dbReference type="Proteomes" id="UP001529338"/>
    </source>
</evidence>
<accession>A0ABT7SCJ7</accession>
<dbReference type="InterPro" id="IPR036388">
    <property type="entry name" value="WH-like_DNA-bd_sf"/>
</dbReference>
<dbReference type="SMART" id="SM00895">
    <property type="entry name" value="FCD"/>
    <property type="match status" value="1"/>
</dbReference>
<dbReference type="PANTHER" id="PTHR43537:SF5">
    <property type="entry name" value="UXU OPERON TRANSCRIPTIONAL REGULATOR"/>
    <property type="match status" value="1"/>
</dbReference>
<evidence type="ECO:0000313" key="5">
    <source>
        <dbReference type="EMBL" id="MDM7853914.1"/>
    </source>
</evidence>
<protein>
    <submittedName>
        <fullName evidence="5">GntR family transcriptional regulator</fullName>
    </submittedName>
</protein>
<dbReference type="RefSeq" id="WP_289453433.1">
    <property type="nucleotide sequence ID" value="NZ_JAUCGQ010000001.1"/>
</dbReference>
<dbReference type="EMBL" id="JAUCGQ010000001">
    <property type="protein sequence ID" value="MDM7853914.1"/>
    <property type="molecule type" value="Genomic_DNA"/>
</dbReference>
<dbReference type="Pfam" id="PF07729">
    <property type="entry name" value="FCD"/>
    <property type="match status" value="1"/>
</dbReference>
<name>A0ABT7SCJ7_9CELL</name>
<keyword evidence="2" id="KW-0238">DNA-binding</keyword>
<dbReference type="InterPro" id="IPR036390">
    <property type="entry name" value="WH_DNA-bd_sf"/>
</dbReference>
<organism evidence="5 6">
    <name type="scientific">Cellulomonas alba</name>
    <dbReference type="NCBI Taxonomy" id="3053467"/>
    <lineage>
        <taxon>Bacteria</taxon>
        <taxon>Bacillati</taxon>
        <taxon>Actinomycetota</taxon>
        <taxon>Actinomycetes</taxon>
        <taxon>Micrococcales</taxon>
        <taxon>Cellulomonadaceae</taxon>
        <taxon>Cellulomonas</taxon>
    </lineage>
</organism>
<dbReference type="SUPFAM" id="SSF46785">
    <property type="entry name" value="Winged helix' DNA-binding domain"/>
    <property type="match status" value="1"/>
</dbReference>
<gene>
    <name evidence="5" type="ORF">QRT04_03125</name>
</gene>
<dbReference type="SMART" id="SM00345">
    <property type="entry name" value="HTH_GNTR"/>
    <property type="match status" value="1"/>
</dbReference>
<evidence type="ECO:0000259" key="4">
    <source>
        <dbReference type="PROSITE" id="PS50949"/>
    </source>
</evidence>
<dbReference type="PROSITE" id="PS50949">
    <property type="entry name" value="HTH_GNTR"/>
    <property type="match status" value="1"/>
</dbReference>
<evidence type="ECO:0000256" key="3">
    <source>
        <dbReference type="ARBA" id="ARBA00023163"/>
    </source>
</evidence>
<sequence>MSSGSSAGRTDLDADAPRSQRDKVYLALRDALLDGTLSPFERLGEVRLAERFETSRTPVREALARLRSDGLVEKRDGGLYLHVPSLEGLVELYELRITLELRGIQRAVEDPTLHHDRAVLEPELVRWYEMRDRRPEPSARFVVTDEAFHTTLLRSAGNGAMSDALTTVNRQIRPVRMYDYLTEDRMEATVDEHIEIAEKVLSGSLRQALDALHAHIGASRDVVTERAARVLSAANLVLTR</sequence>
<dbReference type="Pfam" id="PF00392">
    <property type="entry name" value="GntR"/>
    <property type="match status" value="1"/>
</dbReference>
<dbReference type="InterPro" id="IPR008920">
    <property type="entry name" value="TF_FadR/GntR_C"/>
</dbReference>
<evidence type="ECO:0000256" key="1">
    <source>
        <dbReference type="ARBA" id="ARBA00023015"/>
    </source>
</evidence>
<dbReference type="Proteomes" id="UP001529338">
    <property type="component" value="Unassembled WGS sequence"/>
</dbReference>
<feature type="domain" description="HTH gntR-type" evidence="4">
    <location>
        <begin position="18"/>
        <end position="86"/>
    </location>
</feature>
<comment type="caution">
    <text evidence="5">The sequence shown here is derived from an EMBL/GenBank/DDBJ whole genome shotgun (WGS) entry which is preliminary data.</text>
</comment>
<proteinExistence type="predicted"/>
<keyword evidence="1" id="KW-0805">Transcription regulation</keyword>
<dbReference type="PRINTS" id="PR00035">
    <property type="entry name" value="HTHGNTR"/>
</dbReference>
<reference evidence="5 6" key="1">
    <citation type="submission" date="2023-06" db="EMBL/GenBank/DDBJ databases">
        <title>Cellulomonas sp. MW4 Whole genome sequence.</title>
        <authorList>
            <person name="Park S."/>
        </authorList>
    </citation>
    <scope>NUCLEOTIDE SEQUENCE [LARGE SCALE GENOMIC DNA]</scope>
    <source>
        <strain evidence="5 6">MW4</strain>
    </source>
</reference>
<keyword evidence="3" id="KW-0804">Transcription</keyword>
<dbReference type="InterPro" id="IPR000524">
    <property type="entry name" value="Tscrpt_reg_HTH_GntR"/>
</dbReference>
<dbReference type="PANTHER" id="PTHR43537">
    <property type="entry name" value="TRANSCRIPTIONAL REGULATOR, GNTR FAMILY"/>
    <property type="match status" value="1"/>
</dbReference>
<dbReference type="SUPFAM" id="SSF48008">
    <property type="entry name" value="GntR ligand-binding domain-like"/>
    <property type="match status" value="1"/>
</dbReference>
<dbReference type="Gene3D" id="1.10.10.10">
    <property type="entry name" value="Winged helix-like DNA-binding domain superfamily/Winged helix DNA-binding domain"/>
    <property type="match status" value="1"/>
</dbReference>
<keyword evidence="6" id="KW-1185">Reference proteome</keyword>
<dbReference type="Gene3D" id="1.20.120.530">
    <property type="entry name" value="GntR ligand-binding domain-like"/>
    <property type="match status" value="1"/>
</dbReference>